<accession>A0ABY7TPG3</accession>
<dbReference type="Proteomes" id="UP001220395">
    <property type="component" value="Chromosome"/>
</dbReference>
<reference evidence="1 2" key="1">
    <citation type="submission" date="2023-02" db="EMBL/GenBank/DDBJ databases">
        <title>Genome sequence of Sphingomonas naphthae.</title>
        <authorList>
            <person name="Kim S."/>
            <person name="Heo J."/>
            <person name="Kwon S.-W."/>
        </authorList>
    </citation>
    <scope>NUCLEOTIDE SEQUENCE [LARGE SCALE GENOMIC DNA]</scope>
    <source>
        <strain evidence="1 2">KACC 18716</strain>
    </source>
</reference>
<organism evidence="1 2">
    <name type="scientific">Sphingomonas naphthae</name>
    <dbReference type="NCBI Taxonomy" id="1813468"/>
    <lineage>
        <taxon>Bacteria</taxon>
        <taxon>Pseudomonadati</taxon>
        <taxon>Pseudomonadota</taxon>
        <taxon>Alphaproteobacteria</taxon>
        <taxon>Sphingomonadales</taxon>
        <taxon>Sphingomonadaceae</taxon>
        <taxon>Sphingomonas</taxon>
    </lineage>
</organism>
<sequence>MTDQSIATTAKPTHRIFVVTGEGKKAKWSELGAAWPHRDGSGFSISCTAIPLQGRIVMRAITERDRQSGEAQ</sequence>
<evidence type="ECO:0000313" key="1">
    <source>
        <dbReference type="EMBL" id="WCT74275.1"/>
    </source>
</evidence>
<gene>
    <name evidence="1" type="ORF">PQ455_03335</name>
</gene>
<dbReference type="RefSeq" id="WP_273689177.1">
    <property type="nucleotide sequence ID" value="NZ_CP117411.1"/>
</dbReference>
<name>A0ABY7TPG3_9SPHN</name>
<protein>
    <submittedName>
        <fullName evidence="1">Uncharacterized protein</fullName>
    </submittedName>
</protein>
<dbReference type="EMBL" id="CP117411">
    <property type="protein sequence ID" value="WCT74275.1"/>
    <property type="molecule type" value="Genomic_DNA"/>
</dbReference>
<evidence type="ECO:0000313" key="2">
    <source>
        <dbReference type="Proteomes" id="UP001220395"/>
    </source>
</evidence>
<keyword evidence="2" id="KW-1185">Reference proteome</keyword>
<proteinExistence type="predicted"/>